<proteinExistence type="inferred from homology"/>
<dbReference type="InterPro" id="IPR006015">
    <property type="entry name" value="Universal_stress_UspA"/>
</dbReference>
<dbReference type="Proteomes" id="UP000249016">
    <property type="component" value="Unassembled WGS sequence"/>
</dbReference>
<protein>
    <recommendedName>
        <fullName evidence="2">UspA domain-containing protein</fullName>
    </recommendedName>
</protein>
<feature type="domain" description="UspA" evidence="2">
    <location>
        <begin position="1"/>
        <end position="145"/>
    </location>
</feature>
<evidence type="ECO:0000256" key="1">
    <source>
        <dbReference type="ARBA" id="ARBA00008791"/>
    </source>
</evidence>
<dbReference type="Gene3D" id="3.40.50.12370">
    <property type="match status" value="1"/>
</dbReference>
<evidence type="ECO:0000313" key="3">
    <source>
        <dbReference type="EMBL" id="RAI73106.1"/>
    </source>
</evidence>
<reference evidence="3 4" key="1">
    <citation type="submission" date="2018-06" db="EMBL/GenBank/DDBJ databases">
        <title>Spirosoma sp. HMF3257 Genome sequencing and assembly.</title>
        <authorList>
            <person name="Kang H."/>
            <person name="Cha I."/>
            <person name="Kim H."/>
            <person name="Kang J."/>
            <person name="Joh K."/>
        </authorList>
    </citation>
    <scope>NUCLEOTIDE SEQUENCE [LARGE SCALE GENOMIC DNA]</scope>
    <source>
        <strain evidence="3 4">HMF3257</strain>
    </source>
</reference>
<dbReference type="EMBL" id="QLII01000002">
    <property type="protein sequence ID" value="RAI73106.1"/>
    <property type="molecule type" value="Genomic_DNA"/>
</dbReference>
<dbReference type="PANTHER" id="PTHR46268:SF6">
    <property type="entry name" value="UNIVERSAL STRESS PROTEIN UP12"/>
    <property type="match status" value="1"/>
</dbReference>
<comment type="caution">
    <text evidence="3">The sequence shown here is derived from an EMBL/GenBank/DDBJ whole genome shotgun (WGS) entry which is preliminary data.</text>
</comment>
<dbReference type="OrthoDB" id="9788959at2"/>
<keyword evidence="4" id="KW-1185">Reference proteome</keyword>
<dbReference type="PRINTS" id="PR01438">
    <property type="entry name" value="UNVRSLSTRESS"/>
</dbReference>
<evidence type="ECO:0000259" key="2">
    <source>
        <dbReference type="Pfam" id="PF00582"/>
    </source>
</evidence>
<dbReference type="Pfam" id="PF00582">
    <property type="entry name" value="Usp"/>
    <property type="match status" value="1"/>
</dbReference>
<organism evidence="3 4">
    <name type="scientific">Spirosoma telluris</name>
    <dbReference type="NCBI Taxonomy" id="2183553"/>
    <lineage>
        <taxon>Bacteria</taxon>
        <taxon>Pseudomonadati</taxon>
        <taxon>Bacteroidota</taxon>
        <taxon>Cytophagia</taxon>
        <taxon>Cytophagales</taxon>
        <taxon>Cytophagaceae</taxon>
        <taxon>Spirosoma</taxon>
    </lineage>
</organism>
<accession>A0A327NGN9</accession>
<dbReference type="SUPFAM" id="SSF52402">
    <property type="entry name" value="Adenine nucleotide alpha hydrolases-like"/>
    <property type="match status" value="2"/>
</dbReference>
<name>A0A327NGN9_9BACT</name>
<dbReference type="InterPro" id="IPR006016">
    <property type="entry name" value="UspA"/>
</dbReference>
<evidence type="ECO:0000313" key="4">
    <source>
        <dbReference type="Proteomes" id="UP000249016"/>
    </source>
</evidence>
<gene>
    <name evidence="3" type="ORF">HMF3257_37555</name>
</gene>
<comment type="similarity">
    <text evidence="1">Belongs to the universal stress protein A family.</text>
</comment>
<dbReference type="CDD" id="cd00293">
    <property type="entry name" value="USP-like"/>
    <property type="match status" value="2"/>
</dbReference>
<dbReference type="PANTHER" id="PTHR46268">
    <property type="entry name" value="STRESS RESPONSE PROTEIN NHAX"/>
    <property type="match status" value="1"/>
</dbReference>
<dbReference type="AlphaFoldDB" id="A0A327NGN9"/>
<dbReference type="RefSeq" id="WP_111350855.1">
    <property type="nucleotide sequence ID" value="NZ_QLII01000002.1"/>
</dbReference>
<sequence length="287" mass="31819">MKTILLATNLREQTTAVFDWARLFAHQYSSSFLLLHVQQTPINVMSQSSDSDPVDLNTSMDVVVEAAYPAKLRQLATQFGREGIGCRVLLRQGNATEVILATAQQQAVDLILMGHDPLASIYQQLLTGSVALSIARRSGCPVLIAPTDDLEMVSGRVYPRTIVYTTSLAFDQPEPFTQVVEMAHRFASRLRLLHIQTDNQSNKTSADKRIAHFQQLMGDNPVELDRVNAPTVVSGIDWYLSTNPADLLVMTTHERDFISGLLNPSLTGRMISRSTIPILVYHLKADS</sequence>